<keyword evidence="3 5" id="KW-0238">DNA-binding</keyword>
<dbReference type="RefSeq" id="WP_132466406.1">
    <property type="nucleotide sequence ID" value="NZ_SLXP01000025.1"/>
</dbReference>
<feature type="domain" description="Tyr recombinase" evidence="6">
    <location>
        <begin position="197"/>
        <end position="371"/>
    </location>
</feature>
<dbReference type="GO" id="GO:0015074">
    <property type="term" value="P:DNA integration"/>
    <property type="evidence" value="ECO:0007669"/>
    <property type="project" value="UniProtKB-KW"/>
</dbReference>
<evidence type="ECO:0000256" key="3">
    <source>
        <dbReference type="ARBA" id="ARBA00023125"/>
    </source>
</evidence>
<comment type="similarity">
    <text evidence="1">Belongs to the 'phage' integrase family.</text>
</comment>
<evidence type="ECO:0000313" key="9">
    <source>
        <dbReference type="Proteomes" id="UP000294835"/>
    </source>
</evidence>
<dbReference type="PANTHER" id="PTHR30629">
    <property type="entry name" value="PROPHAGE INTEGRASE"/>
    <property type="match status" value="1"/>
</dbReference>
<name>A0A4V2SQA0_9RHOB</name>
<dbReference type="GO" id="GO:0006310">
    <property type="term" value="P:DNA recombination"/>
    <property type="evidence" value="ECO:0007669"/>
    <property type="project" value="UniProtKB-KW"/>
</dbReference>
<dbReference type="Pfam" id="PF13356">
    <property type="entry name" value="Arm-DNA-bind_3"/>
    <property type="match status" value="1"/>
</dbReference>
<evidence type="ECO:0000259" key="6">
    <source>
        <dbReference type="PROSITE" id="PS51898"/>
    </source>
</evidence>
<dbReference type="AlphaFoldDB" id="A0A4V2SQA0"/>
<dbReference type="Proteomes" id="UP000294835">
    <property type="component" value="Unassembled WGS sequence"/>
</dbReference>
<gene>
    <name evidence="8" type="ORF">EV662_1254</name>
</gene>
<dbReference type="InterPro" id="IPR038488">
    <property type="entry name" value="Integrase_DNA-bd_sf"/>
</dbReference>
<sequence length="395" mass="44371">MPKLTKRSVDALAPEARDYFVWDSEVKGFGVRVMRTGVKTYQLQYKKGGRTRRTSLGRHGSITADMARARAKELLGDLCRGSDPIEETAQHRRAPTVAALCDRFFETHVAERCKVSTQKEYRRCIDLFIKPAIGTFKVVDVARSDVAELHHRLRHVPYQANRVLGVISKMFNLAEVWGLRPDGSNPCRHVPKYREKKRERYLTHAELQRLGTVLSEVLREGSETPHMVGAFRLLILTGCRLGEIQTLKWEYVTAQGLELPDSKTGARRIPLPQAARDVLHAIPHVQGNPYVIAGKVPGQYATDFQHPWRRIRARAGLPDVRIHDLRHTYASNAVSSGMPIQMVGKLLGHTQLQTTMRYAHLADDAVRRAAEENASRLSSVLGDTGGAMPALRVVK</sequence>
<dbReference type="Gene3D" id="3.30.160.390">
    <property type="entry name" value="Integrase, DNA-binding domain"/>
    <property type="match status" value="1"/>
</dbReference>
<dbReference type="Gene3D" id="1.10.150.130">
    <property type="match status" value="1"/>
</dbReference>
<dbReference type="Pfam" id="PF00589">
    <property type="entry name" value="Phage_integrase"/>
    <property type="match status" value="1"/>
</dbReference>
<evidence type="ECO:0000256" key="4">
    <source>
        <dbReference type="ARBA" id="ARBA00023172"/>
    </source>
</evidence>
<dbReference type="EMBL" id="SLXP01000025">
    <property type="protein sequence ID" value="TCP38016.1"/>
    <property type="molecule type" value="Genomic_DNA"/>
</dbReference>
<dbReference type="InterPro" id="IPR011010">
    <property type="entry name" value="DNA_brk_join_enz"/>
</dbReference>
<evidence type="ECO:0000256" key="2">
    <source>
        <dbReference type="ARBA" id="ARBA00022908"/>
    </source>
</evidence>
<keyword evidence="2" id="KW-0229">DNA integration</keyword>
<feature type="domain" description="Core-binding (CB)" evidence="7">
    <location>
        <begin position="95"/>
        <end position="175"/>
    </location>
</feature>
<dbReference type="PANTHER" id="PTHR30629:SF2">
    <property type="entry name" value="PROPHAGE INTEGRASE INTS-RELATED"/>
    <property type="match status" value="1"/>
</dbReference>
<dbReference type="OrthoDB" id="6388170at2"/>
<proteinExistence type="inferred from homology"/>
<evidence type="ECO:0000259" key="7">
    <source>
        <dbReference type="PROSITE" id="PS51900"/>
    </source>
</evidence>
<dbReference type="PROSITE" id="PS51898">
    <property type="entry name" value="TYR_RECOMBINASE"/>
    <property type="match status" value="1"/>
</dbReference>
<dbReference type="InterPro" id="IPR013762">
    <property type="entry name" value="Integrase-like_cat_sf"/>
</dbReference>
<protein>
    <submittedName>
        <fullName evidence="8">Site-specific recombinase XerD</fullName>
    </submittedName>
</protein>
<dbReference type="Gene3D" id="1.10.443.10">
    <property type="entry name" value="Intergrase catalytic core"/>
    <property type="match status" value="1"/>
</dbReference>
<dbReference type="SUPFAM" id="SSF56349">
    <property type="entry name" value="DNA breaking-rejoining enzymes"/>
    <property type="match status" value="1"/>
</dbReference>
<organism evidence="8 9">
    <name type="scientific">Rhodovulum marinum</name>
    <dbReference type="NCBI Taxonomy" id="320662"/>
    <lineage>
        <taxon>Bacteria</taxon>
        <taxon>Pseudomonadati</taxon>
        <taxon>Pseudomonadota</taxon>
        <taxon>Alphaproteobacteria</taxon>
        <taxon>Rhodobacterales</taxon>
        <taxon>Paracoccaceae</taxon>
        <taxon>Rhodovulum</taxon>
    </lineage>
</organism>
<evidence type="ECO:0000256" key="1">
    <source>
        <dbReference type="ARBA" id="ARBA00008857"/>
    </source>
</evidence>
<dbReference type="InterPro" id="IPR044068">
    <property type="entry name" value="CB"/>
</dbReference>
<dbReference type="InterPro" id="IPR025166">
    <property type="entry name" value="Integrase_DNA_bind_dom"/>
</dbReference>
<comment type="caution">
    <text evidence="8">The sequence shown here is derived from an EMBL/GenBank/DDBJ whole genome shotgun (WGS) entry which is preliminary data.</text>
</comment>
<dbReference type="GO" id="GO:0003677">
    <property type="term" value="F:DNA binding"/>
    <property type="evidence" value="ECO:0007669"/>
    <property type="project" value="UniProtKB-UniRule"/>
</dbReference>
<dbReference type="InterPro" id="IPR002104">
    <property type="entry name" value="Integrase_catalytic"/>
</dbReference>
<reference evidence="8 9" key="1">
    <citation type="submission" date="2019-03" db="EMBL/GenBank/DDBJ databases">
        <title>Genomic Encyclopedia of Type Strains, Phase IV (KMG-IV): sequencing the most valuable type-strain genomes for metagenomic binning, comparative biology and taxonomic classification.</title>
        <authorList>
            <person name="Goeker M."/>
        </authorList>
    </citation>
    <scope>NUCLEOTIDE SEQUENCE [LARGE SCALE GENOMIC DNA]</scope>
    <source>
        <strain evidence="8 9">DSM 18063</strain>
    </source>
</reference>
<evidence type="ECO:0000256" key="5">
    <source>
        <dbReference type="PROSITE-ProRule" id="PRU01248"/>
    </source>
</evidence>
<evidence type="ECO:0000313" key="8">
    <source>
        <dbReference type="EMBL" id="TCP38016.1"/>
    </source>
</evidence>
<keyword evidence="4" id="KW-0233">DNA recombination</keyword>
<dbReference type="InterPro" id="IPR050808">
    <property type="entry name" value="Phage_Integrase"/>
</dbReference>
<dbReference type="PROSITE" id="PS51900">
    <property type="entry name" value="CB"/>
    <property type="match status" value="1"/>
</dbReference>
<dbReference type="InterPro" id="IPR010998">
    <property type="entry name" value="Integrase_recombinase_N"/>
</dbReference>
<dbReference type="CDD" id="cd00796">
    <property type="entry name" value="INT_Rci_Hp1_C"/>
    <property type="match status" value="1"/>
</dbReference>
<keyword evidence="9" id="KW-1185">Reference proteome</keyword>
<accession>A0A4V2SQA0</accession>